<evidence type="ECO:0000313" key="2">
    <source>
        <dbReference type="Proteomes" id="UP000000768"/>
    </source>
</evidence>
<dbReference type="Gramene" id="OQU89084">
    <property type="protein sequence ID" value="OQU89084"/>
    <property type="gene ID" value="SORBI_3002G144150"/>
</dbReference>
<sequence length="64" mass="7518">MVKDQMDKLKDDERFKKLYKAYSSSRWIWMKKQCPRSATRGNEVCAVGVDILQVSPDDWCLVYG</sequence>
<evidence type="ECO:0000313" key="1">
    <source>
        <dbReference type="EMBL" id="OQU89084.1"/>
    </source>
</evidence>
<dbReference type="EMBL" id="CM000761">
    <property type="protein sequence ID" value="OQU89084.1"/>
    <property type="molecule type" value="Genomic_DNA"/>
</dbReference>
<dbReference type="InParanoid" id="A0A1W0W3U7"/>
<dbReference type="Proteomes" id="UP000000768">
    <property type="component" value="Chromosome 2"/>
</dbReference>
<reference evidence="2" key="3">
    <citation type="journal article" date="2018" name="Plant J.">
        <title>The Sorghum bicolor reference genome: improved assembly, gene annotations, a transcriptome atlas, and signatures of genome organization.</title>
        <authorList>
            <person name="McCormick R.F."/>
            <person name="Truong S.K."/>
            <person name="Sreedasyam A."/>
            <person name="Jenkins J."/>
            <person name="Shu S."/>
            <person name="Sims D."/>
            <person name="Kennedy M."/>
            <person name="Amirebrahimi M."/>
            <person name="Weers B.D."/>
            <person name="McKinley B."/>
            <person name="Mattison A."/>
            <person name="Morishige D.T."/>
            <person name="Grimwood J."/>
            <person name="Schmutz J."/>
            <person name="Mullet J.E."/>
        </authorList>
    </citation>
    <scope>NUCLEOTIDE SEQUENCE [LARGE SCALE GENOMIC DNA]</scope>
    <source>
        <strain evidence="2">cv. BTx623</strain>
    </source>
</reference>
<name>A0A1W0W3U7_SORBI</name>
<keyword evidence="2" id="KW-1185">Reference proteome</keyword>
<accession>A0A1W0W3U7</accession>
<reference evidence="1" key="2">
    <citation type="submission" date="2017-02" db="EMBL/GenBank/DDBJ databases">
        <title>WGS assembly of Sorghum bicolor.</title>
        <authorList>
            <person name="Paterson A."/>
            <person name="Mullet J."/>
            <person name="Bowers J."/>
            <person name="Bruggmann R."/>
            <person name="Dubchak I."/>
            <person name="Grimwood J."/>
            <person name="Gundlach H."/>
            <person name="Haberer G."/>
            <person name="Hellsten U."/>
            <person name="Mitros T."/>
            <person name="Poliakov A."/>
            <person name="Schmutz J."/>
            <person name="Spannagl M."/>
            <person name="Tang H."/>
            <person name="Wang X."/>
            <person name="Wicker T."/>
            <person name="Bharti A."/>
            <person name="Chapman J."/>
            <person name="Feltus F."/>
            <person name="Gowik U."/>
            <person name="Grigoriev I."/>
            <person name="Lyons E."/>
            <person name="Maher C."/>
            <person name="Martis M."/>
            <person name="Narechania A."/>
            <person name="Otillar R."/>
            <person name="Penning B."/>
            <person name="Salamov A."/>
            <person name="Wang Y."/>
            <person name="Zhang L."/>
            <person name="Carpita N."/>
            <person name="Freeling M."/>
            <person name="Gingle A."/>
            <person name="Hash C."/>
            <person name="Keller B."/>
            <person name="Klein P."/>
            <person name="Kresovich S."/>
            <person name="Mccann M."/>
            <person name="Ming R."/>
            <person name="Peterson D."/>
            <person name="Rahman M."/>
            <person name="Ware D."/>
            <person name="Westhoff P."/>
            <person name="Mayer K."/>
            <person name="Messing J."/>
            <person name="Sims D."/>
            <person name="Jenkins J."/>
            <person name="Shu S."/>
            <person name="Rokhsar D."/>
        </authorList>
    </citation>
    <scope>NUCLEOTIDE SEQUENCE</scope>
</reference>
<organism evidence="1 2">
    <name type="scientific">Sorghum bicolor</name>
    <name type="common">Sorghum</name>
    <name type="synonym">Sorghum vulgare</name>
    <dbReference type="NCBI Taxonomy" id="4558"/>
    <lineage>
        <taxon>Eukaryota</taxon>
        <taxon>Viridiplantae</taxon>
        <taxon>Streptophyta</taxon>
        <taxon>Embryophyta</taxon>
        <taxon>Tracheophyta</taxon>
        <taxon>Spermatophyta</taxon>
        <taxon>Magnoliopsida</taxon>
        <taxon>Liliopsida</taxon>
        <taxon>Poales</taxon>
        <taxon>Poaceae</taxon>
        <taxon>PACMAD clade</taxon>
        <taxon>Panicoideae</taxon>
        <taxon>Andropogonodae</taxon>
        <taxon>Andropogoneae</taxon>
        <taxon>Sorghinae</taxon>
        <taxon>Sorghum</taxon>
    </lineage>
</organism>
<dbReference type="Gramene" id="OQU89083">
    <property type="protein sequence ID" value="OQU89083"/>
    <property type="gene ID" value="SORBI_3002G144150"/>
</dbReference>
<protein>
    <submittedName>
        <fullName evidence="1">Uncharacterized protein</fullName>
    </submittedName>
</protein>
<gene>
    <name evidence="1" type="ORF">SORBI_3002G144150</name>
</gene>
<proteinExistence type="predicted"/>
<dbReference type="AlphaFoldDB" id="A0A1W0W3U7"/>
<dbReference type="EMBL" id="CM000761">
    <property type="protein sequence ID" value="OQU89083.1"/>
    <property type="molecule type" value="Genomic_DNA"/>
</dbReference>
<reference evidence="1 2" key="1">
    <citation type="journal article" date="2009" name="Nature">
        <title>The Sorghum bicolor genome and the diversification of grasses.</title>
        <authorList>
            <person name="Paterson A.H."/>
            <person name="Bowers J.E."/>
            <person name="Bruggmann R."/>
            <person name="Dubchak I."/>
            <person name="Grimwood J."/>
            <person name="Gundlach H."/>
            <person name="Haberer G."/>
            <person name="Hellsten U."/>
            <person name="Mitros T."/>
            <person name="Poliakov A."/>
            <person name="Schmutz J."/>
            <person name="Spannagl M."/>
            <person name="Tang H."/>
            <person name="Wang X."/>
            <person name="Wicker T."/>
            <person name="Bharti A.K."/>
            <person name="Chapman J."/>
            <person name="Feltus F.A."/>
            <person name="Gowik U."/>
            <person name="Grigoriev I.V."/>
            <person name="Lyons E."/>
            <person name="Maher C.A."/>
            <person name="Martis M."/>
            <person name="Narechania A."/>
            <person name="Otillar R.P."/>
            <person name="Penning B.W."/>
            <person name="Salamov A.A."/>
            <person name="Wang Y."/>
            <person name="Zhang L."/>
            <person name="Carpita N.C."/>
            <person name="Freeling M."/>
            <person name="Gingle A.R."/>
            <person name="Hash C.T."/>
            <person name="Keller B."/>
            <person name="Klein P."/>
            <person name="Kresovich S."/>
            <person name="McCann M.C."/>
            <person name="Ming R."/>
            <person name="Peterson D.G."/>
            <person name="Mehboob-ur-Rahman"/>
            <person name="Ware D."/>
            <person name="Westhoff P."/>
            <person name="Mayer K.F."/>
            <person name="Messing J."/>
            <person name="Rokhsar D.S."/>
        </authorList>
    </citation>
    <scope>NUCLEOTIDE SEQUENCE [LARGE SCALE GENOMIC DNA]</scope>
    <source>
        <strain evidence="2">cv. BTx623</strain>
    </source>
</reference>